<dbReference type="AlphaFoldDB" id="A0A1M6WT37"/>
<gene>
    <name evidence="3" type="ORF">SAMN02746009_01892</name>
</gene>
<keyword evidence="4" id="KW-1185">Reference proteome</keyword>
<evidence type="ECO:0000313" key="4">
    <source>
        <dbReference type="Proteomes" id="UP000183947"/>
    </source>
</evidence>
<feature type="domain" description="Secretion system C-terminal sorting" evidence="2">
    <location>
        <begin position="245"/>
        <end position="320"/>
    </location>
</feature>
<proteinExistence type="predicted"/>
<dbReference type="InterPro" id="IPR026444">
    <property type="entry name" value="Secre_tail"/>
</dbReference>
<dbReference type="RefSeq" id="WP_073283661.1">
    <property type="nucleotide sequence ID" value="NZ_FRAS01000008.1"/>
</dbReference>
<dbReference type="Pfam" id="PF18962">
    <property type="entry name" value="Por_Secre_tail"/>
    <property type="match status" value="1"/>
</dbReference>
<evidence type="ECO:0000256" key="1">
    <source>
        <dbReference type="SAM" id="SignalP"/>
    </source>
</evidence>
<protein>
    <submittedName>
        <fullName evidence="3">Por secretion system C-terminal sorting domain-containing protein</fullName>
    </submittedName>
</protein>
<dbReference type="Proteomes" id="UP000183947">
    <property type="component" value="Unassembled WGS sequence"/>
</dbReference>
<dbReference type="NCBIfam" id="TIGR04183">
    <property type="entry name" value="Por_Secre_tail"/>
    <property type="match status" value="1"/>
</dbReference>
<feature type="chain" id="PRO_5009922161" evidence="1">
    <location>
        <begin position="24"/>
        <end position="323"/>
    </location>
</feature>
<dbReference type="OrthoDB" id="640949at2"/>
<feature type="signal peptide" evidence="1">
    <location>
        <begin position="1"/>
        <end position="23"/>
    </location>
</feature>
<organism evidence="3 4">
    <name type="scientific">Hymenobacter psychrotolerans DSM 18569</name>
    <dbReference type="NCBI Taxonomy" id="1121959"/>
    <lineage>
        <taxon>Bacteria</taxon>
        <taxon>Pseudomonadati</taxon>
        <taxon>Bacteroidota</taxon>
        <taxon>Cytophagia</taxon>
        <taxon>Cytophagales</taxon>
        <taxon>Hymenobacteraceae</taxon>
        <taxon>Hymenobacter</taxon>
    </lineage>
</organism>
<reference evidence="4" key="1">
    <citation type="submission" date="2016-11" db="EMBL/GenBank/DDBJ databases">
        <authorList>
            <person name="Varghese N."/>
            <person name="Submissions S."/>
        </authorList>
    </citation>
    <scope>NUCLEOTIDE SEQUENCE [LARGE SCALE GENOMIC DNA]</scope>
    <source>
        <strain evidence="4">DSM 18569</strain>
    </source>
</reference>
<sequence length="323" mass="33123">MKKRLLALAASLGLLAASSGASAQTTAVPNGTLDTWITRSALEVPQSWSTIDEAIKQVPVFGGFYSTVTTSKDAGSRTGAFAARLETKLDPLLGSLVGPVPGGIVLGAVDATAVDIADDLDVSAVGGLPFTVRPASMQFYYKLTGTNALADSAYALVALTRTVGGTVQTIASGSLRLTPATAYTLSTVPLQYTSSQAPDSIHIAFASGLAGFPTVGTTLVVDDVVMNGTVAATRNGQLAAALQAYPNPSASGLFTLSAAGRTTELSSASLTVLDALGRVVAQQQPDTRASGTRTLDLRQQPAGLYTLRLDTPNGFAVQKLMNK</sequence>
<name>A0A1M6WT37_9BACT</name>
<accession>A0A1M6WT37</accession>
<dbReference type="InterPro" id="IPR038653">
    <property type="entry name" value="Put_CMD_sf"/>
</dbReference>
<dbReference type="EMBL" id="FRAS01000008">
    <property type="protein sequence ID" value="SHK96942.1"/>
    <property type="molecule type" value="Genomic_DNA"/>
</dbReference>
<dbReference type="STRING" id="1121959.SAMN02746009_01892"/>
<keyword evidence="1" id="KW-0732">Signal</keyword>
<dbReference type="Gene3D" id="2.60.120.890">
    <property type="entry name" value="BT2081, beta-jelly-roll domain"/>
    <property type="match status" value="1"/>
</dbReference>
<evidence type="ECO:0000313" key="3">
    <source>
        <dbReference type="EMBL" id="SHK96942.1"/>
    </source>
</evidence>
<evidence type="ECO:0000259" key="2">
    <source>
        <dbReference type="Pfam" id="PF18962"/>
    </source>
</evidence>